<dbReference type="RefSeq" id="XP_037214500.1">
    <property type="nucleotide sequence ID" value="XM_037369294.1"/>
</dbReference>
<gene>
    <name evidence="2" type="ORF">MIND_01282300</name>
</gene>
<proteinExistence type="predicted"/>
<feature type="region of interest" description="Disordered" evidence="1">
    <location>
        <begin position="62"/>
        <end position="85"/>
    </location>
</feature>
<evidence type="ECO:0000313" key="3">
    <source>
        <dbReference type="Proteomes" id="UP000636479"/>
    </source>
</evidence>
<feature type="compositionally biased region" description="Polar residues" evidence="1">
    <location>
        <begin position="68"/>
        <end position="81"/>
    </location>
</feature>
<dbReference type="AlphaFoldDB" id="A0A8H6VV93"/>
<feature type="region of interest" description="Disordered" evidence="1">
    <location>
        <begin position="140"/>
        <end position="160"/>
    </location>
</feature>
<evidence type="ECO:0000256" key="1">
    <source>
        <dbReference type="SAM" id="MobiDB-lite"/>
    </source>
</evidence>
<dbReference type="EMBL" id="JACAZF010000013">
    <property type="protein sequence ID" value="KAF7291378.1"/>
    <property type="molecule type" value="Genomic_DNA"/>
</dbReference>
<dbReference type="GeneID" id="59351810"/>
<evidence type="ECO:0000313" key="2">
    <source>
        <dbReference type="EMBL" id="KAF7291378.1"/>
    </source>
</evidence>
<keyword evidence="3" id="KW-1185">Reference proteome</keyword>
<reference evidence="2" key="1">
    <citation type="submission" date="2020-05" db="EMBL/GenBank/DDBJ databases">
        <title>Mycena genomes resolve the evolution of fungal bioluminescence.</title>
        <authorList>
            <person name="Tsai I.J."/>
        </authorList>
    </citation>
    <scope>NUCLEOTIDE SEQUENCE</scope>
    <source>
        <strain evidence="2">171206Taipei</strain>
    </source>
</reference>
<dbReference type="Proteomes" id="UP000636479">
    <property type="component" value="Unassembled WGS sequence"/>
</dbReference>
<protein>
    <submittedName>
        <fullName evidence="2">Uncharacterized protein</fullName>
    </submittedName>
</protein>
<sequence length="160" mass="18143">MRRSRPTVSATQTILVAEIRAEDVPQRVFEWFVSERSPDPERFLRDGGRAVAPNLRWPLHASYPRKAASSTDGGRRGSQSLFADPGPWNTQRALFLLLPRALWERKREGCCGMRIRSESSDSAWPTAWLSRRVPLYTQLPRSTGRPALDKHVSAPPQCHP</sequence>
<name>A0A8H6VV93_9AGAR</name>
<accession>A0A8H6VV93</accession>
<organism evidence="2 3">
    <name type="scientific">Mycena indigotica</name>
    <dbReference type="NCBI Taxonomy" id="2126181"/>
    <lineage>
        <taxon>Eukaryota</taxon>
        <taxon>Fungi</taxon>
        <taxon>Dikarya</taxon>
        <taxon>Basidiomycota</taxon>
        <taxon>Agaricomycotina</taxon>
        <taxon>Agaricomycetes</taxon>
        <taxon>Agaricomycetidae</taxon>
        <taxon>Agaricales</taxon>
        <taxon>Marasmiineae</taxon>
        <taxon>Mycenaceae</taxon>
        <taxon>Mycena</taxon>
    </lineage>
</organism>
<comment type="caution">
    <text evidence="2">The sequence shown here is derived from an EMBL/GenBank/DDBJ whole genome shotgun (WGS) entry which is preliminary data.</text>
</comment>